<dbReference type="InterPro" id="IPR007247">
    <property type="entry name" value="Ureidogly_lyase"/>
</dbReference>
<dbReference type="EC" id="4.3.2.3" evidence="5"/>
<dbReference type="RefSeq" id="WP_172176021.1">
    <property type="nucleotide sequence ID" value="NZ_WOEZ01000238.1"/>
</dbReference>
<dbReference type="GO" id="GO:0004848">
    <property type="term" value="F:ureidoglycolate hydrolase activity"/>
    <property type="evidence" value="ECO:0007669"/>
    <property type="project" value="InterPro"/>
</dbReference>
<dbReference type="InterPro" id="IPR024060">
    <property type="entry name" value="Ureidoglycolate_lyase_dom_sf"/>
</dbReference>
<accession>A0A972SRF7</accession>
<protein>
    <submittedName>
        <fullName evidence="5">Ureidoglycolate lyase</fullName>
        <ecNumber evidence="5">4.3.2.3</ecNumber>
    </submittedName>
</protein>
<comment type="subunit">
    <text evidence="1">Homodimer.</text>
</comment>
<keyword evidence="2" id="KW-0659">Purine metabolism</keyword>
<organism evidence="5 6">
    <name type="scientific">Paraburkholderia elongata</name>
    <dbReference type="NCBI Taxonomy" id="2675747"/>
    <lineage>
        <taxon>Bacteria</taxon>
        <taxon>Pseudomonadati</taxon>
        <taxon>Pseudomonadota</taxon>
        <taxon>Betaproteobacteria</taxon>
        <taxon>Burkholderiales</taxon>
        <taxon>Burkholderiaceae</taxon>
        <taxon>Paraburkholderia</taxon>
    </lineage>
</organism>
<dbReference type="CDD" id="cd20298">
    <property type="entry name" value="cupin_UAH"/>
    <property type="match status" value="1"/>
</dbReference>
<name>A0A972SRF7_9BURK</name>
<dbReference type="GO" id="GO:0006144">
    <property type="term" value="P:purine nucleobase metabolic process"/>
    <property type="evidence" value="ECO:0007669"/>
    <property type="project" value="UniProtKB-KW"/>
</dbReference>
<comment type="caution">
    <text evidence="5">The sequence shown here is derived from an EMBL/GenBank/DDBJ whole genome shotgun (WGS) entry which is preliminary data.</text>
</comment>
<evidence type="ECO:0000256" key="4">
    <source>
        <dbReference type="ARBA" id="ARBA00047684"/>
    </source>
</evidence>
<keyword evidence="6" id="KW-1185">Reference proteome</keyword>
<reference evidence="5 6" key="1">
    <citation type="submission" date="2019-11" db="EMBL/GenBank/DDBJ databases">
        <title>Metabolism of dissolved organic matter in forest soils.</title>
        <authorList>
            <person name="Cyle K.T."/>
            <person name="Wilhelm R.C."/>
            <person name="Martinez C.E."/>
        </authorList>
    </citation>
    <scope>NUCLEOTIDE SEQUENCE [LARGE SCALE GENOMIC DNA]</scope>
    <source>
        <strain evidence="5 6">5N</strain>
    </source>
</reference>
<comment type="catalytic activity">
    <reaction evidence="4">
        <text>(S)-ureidoglycolate = urea + glyoxylate</text>
        <dbReference type="Rhea" id="RHEA:11304"/>
        <dbReference type="ChEBI" id="CHEBI:16199"/>
        <dbReference type="ChEBI" id="CHEBI:36655"/>
        <dbReference type="ChEBI" id="CHEBI:57296"/>
        <dbReference type="EC" id="4.3.2.3"/>
    </reaction>
</comment>
<dbReference type="GO" id="GO:0050385">
    <property type="term" value="F:ureidoglycolate lyase activity"/>
    <property type="evidence" value="ECO:0007669"/>
    <property type="project" value="UniProtKB-EC"/>
</dbReference>
<gene>
    <name evidence="5" type="ORF">GNZ13_41160</name>
</gene>
<dbReference type="PANTHER" id="PTHR21221">
    <property type="entry name" value="UREIDOGLYCOLATE HYDROLASE"/>
    <property type="match status" value="1"/>
</dbReference>
<dbReference type="PANTHER" id="PTHR21221:SF1">
    <property type="entry name" value="UREIDOGLYCOLATE LYASE"/>
    <property type="match status" value="1"/>
</dbReference>
<keyword evidence="3 5" id="KW-0456">Lyase</keyword>
<dbReference type="InterPro" id="IPR047233">
    <property type="entry name" value="UAH_cupin"/>
</dbReference>
<dbReference type="PIRSF" id="PIRSF017306">
    <property type="entry name" value="Ureidogly_hydro"/>
    <property type="match status" value="1"/>
</dbReference>
<evidence type="ECO:0000313" key="6">
    <source>
        <dbReference type="Proteomes" id="UP000655523"/>
    </source>
</evidence>
<dbReference type="EMBL" id="WOEZ01000238">
    <property type="protein sequence ID" value="NPT60795.1"/>
    <property type="molecule type" value="Genomic_DNA"/>
</dbReference>
<evidence type="ECO:0000313" key="5">
    <source>
        <dbReference type="EMBL" id="NPT60795.1"/>
    </source>
</evidence>
<dbReference type="NCBIfam" id="NF009932">
    <property type="entry name" value="PRK13395.1"/>
    <property type="match status" value="1"/>
</dbReference>
<sequence length="167" mass="19155">MSSQTLELMPLTHEAFASFGDVIEYEGRDFFHINDKMVERYHDLARVDTQEAGGRTLISWLRAKPNTFPSMVKFVERHQLSSQAFIPLDNNPFVVVVAPRGDTVKVGDLRAFITNGKQGVNYHRGVWHHVLLVPKRAMQFIVVDRGGPERNCDEFWFGEEEQPVLKV</sequence>
<evidence type="ECO:0000256" key="2">
    <source>
        <dbReference type="ARBA" id="ARBA00022631"/>
    </source>
</evidence>
<dbReference type="AlphaFoldDB" id="A0A972SRF7"/>
<dbReference type="Gene3D" id="2.60.120.480">
    <property type="entry name" value="Ureidoglycolate hydrolase"/>
    <property type="match status" value="1"/>
</dbReference>
<dbReference type="Pfam" id="PF04115">
    <property type="entry name" value="Ureidogly_lyase"/>
    <property type="match status" value="1"/>
</dbReference>
<evidence type="ECO:0000256" key="3">
    <source>
        <dbReference type="ARBA" id="ARBA00023239"/>
    </source>
</evidence>
<dbReference type="InterPro" id="IPR011051">
    <property type="entry name" value="RmlC_Cupin_sf"/>
</dbReference>
<evidence type="ECO:0000256" key="1">
    <source>
        <dbReference type="ARBA" id="ARBA00011738"/>
    </source>
</evidence>
<dbReference type="SUPFAM" id="SSF51182">
    <property type="entry name" value="RmlC-like cupins"/>
    <property type="match status" value="1"/>
</dbReference>
<dbReference type="GO" id="GO:0000256">
    <property type="term" value="P:allantoin catabolic process"/>
    <property type="evidence" value="ECO:0007669"/>
    <property type="project" value="InterPro"/>
</dbReference>
<proteinExistence type="predicted"/>
<dbReference type="Proteomes" id="UP000655523">
    <property type="component" value="Unassembled WGS sequence"/>
</dbReference>